<dbReference type="Proteomes" id="UP000190198">
    <property type="component" value="Unassembled WGS sequence"/>
</dbReference>
<dbReference type="InterPro" id="IPR036691">
    <property type="entry name" value="Endo/exonu/phosph_ase_sf"/>
</dbReference>
<feature type="non-terminal residue" evidence="2">
    <location>
        <position position="302"/>
    </location>
</feature>
<comment type="caution">
    <text evidence="2">The sequence shown here is derived from an EMBL/GenBank/DDBJ whole genome shotgun (WGS) entry which is preliminary data.</text>
</comment>
<evidence type="ECO:0000259" key="1">
    <source>
        <dbReference type="Pfam" id="PF03372"/>
    </source>
</evidence>
<gene>
    <name evidence="2" type="ORF">BOW52_09200</name>
</gene>
<dbReference type="EMBL" id="MPRK01000213">
    <property type="protein sequence ID" value="OOZ38146.1"/>
    <property type="molecule type" value="Genomic_DNA"/>
</dbReference>
<proteinExistence type="predicted"/>
<accession>A0A1T2KZJ6</accession>
<dbReference type="SUPFAM" id="SSF56219">
    <property type="entry name" value="DNase I-like"/>
    <property type="match status" value="1"/>
</dbReference>
<sequence length="302" mass="34932">MPTHQRSLHILHWNARSIKNKEQEFKQFIHDMQNKPDIICIQESWLKPTKKFTFHGYSVHRLDGSQTRGEGLITIISNTLQYEQITDNITYKQHQHYRIHRGNNTNPIDIINIHNKLLSAHLRKYLHDIGNSLQQQTLIVGDFNIDLTNTQHHSQSSNTLYDFMNNFNLAKIGDSQGTRLNEQTGNYTPIDYCLASSKIATKCTWHPLQNAMSSDHLPCMVHVKIGTQIQHTESVPKFQFHKADWQTFTTECQNINTHNIAHSDIDIFNQNLTDAIIAIANTCIPKSRISGDRKQPVSWWTT</sequence>
<organism evidence="2 3">
    <name type="scientific">Solemya elarraichensis gill symbiont</name>
    <dbReference type="NCBI Taxonomy" id="1918949"/>
    <lineage>
        <taxon>Bacteria</taxon>
        <taxon>Pseudomonadati</taxon>
        <taxon>Pseudomonadota</taxon>
        <taxon>Gammaproteobacteria</taxon>
        <taxon>sulfur-oxidizing symbionts</taxon>
    </lineage>
</organism>
<dbReference type="InterPro" id="IPR005135">
    <property type="entry name" value="Endo/exonuclease/phosphatase"/>
</dbReference>
<dbReference type="AlphaFoldDB" id="A0A1T2KZJ6"/>
<dbReference type="Gene3D" id="3.60.10.10">
    <property type="entry name" value="Endonuclease/exonuclease/phosphatase"/>
    <property type="match status" value="1"/>
</dbReference>
<dbReference type="RefSeq" id="WP_167367302.1">
    <property type="nucleotide sequence ID" value="NZ_MPRK01000213.1"/>
</dbReference>
<protein>
    <recommendedName>
        <fullName evidence="1">Endonuclease/exonuclease/phosphatase domain-containing protein</fullName>
    </recommendedName>
</protein>
<keyword evidence="3" id="KW-1185">Reference proteome</keyword>
<evidence type="ECO:0000313" key="2">
    <source>
        <dbReference type="EMBL" id="OOZ38146.1"/>
    </source>
</evidence>
<evidence type="ECO:0000313" key="3">
    <source>
        <dbReference type="Proteomes" id="UP000190198"/>
    </source>
</evidence>
<feature type="domain" description="Endonuclease/exonuclease/phosphatase" evidence="1">
    <location>
        <begin position="12"/>
        <end position="216"/>
    </location>
</feature>
<name>A0A1T2KZJ6_9GAMM</name>
<reference evidence="2 3" key="1">
    <citation type="submission" date="2016-11" db="EMBL/GenBank/DDBJ databases">
        <title>Mixed transmission modes and dynamic genome evolution in an obligate animal-bacterial symbiosis.</title>
        <authorList>
            <person name="Russell S.L."/>
            <person name="Corbett-Detig R.B."/>
            <person name="Cavanaugh C.M."/>
        </authorList>
    </citation>
    <scope>NUCLEOTIDE SEQUENCE [LARGE SCALE GENOMIC DNA]</scope>
    <source>
        <strain evidence="2">Sp-SM6</strain>
    </source>
</reference>
<dbReference type="Pfam" id="PF03372">
    <property type="entry name" value="Exo_endo_phos"/>
    <property type="match status" value="1"/>
</dbReference>
<dbReference type="GO" id="GO:0003824">
    <property type="term" value="F:catalytic activity"/>
    <property type="evidence" value="ECO:0007669"/>
    <property type="project" value="InterPro"/>
</dbReference>